<evidence type="ECO:0000256" key="10">
    <source>
        <dbReference type="SAM" id="MobiDB-lite"/>
    </source>
</evidence>
<evidence type="ECO:0000256" key="5">
    <source>
        <dbReference type="ARBA" id="ARBA00022741"/>
    </source>
</evidence>
<dbReference type="GO" id="GO:0016020">
    <property type="term" value="C:membrane"/>
    <property type="evidence" value="ECO:0007669"/>
    <property type="project" value="UniProtKB-SubCell"/>
</dbReference>
<feature type="transmembrane region" description="Helical" evidence="11">
    <location>
        <begin position="1079"/>
        <end position="1101"/>
    </location>
</feature>
<dbReference type="InterPro" id="IPR043926">
    <property type="entry name" value="ABCG_dom"/>
</dbReference>
<proteinExistence type="inferred from homology"/>
<dbReference type="InterPro" id="IPR029481">
    <property type="entry name" value="ABC_trans_N"/>
</dbReference>
<feature type="transmembrane region" description="Helical" evidence="11">
    <location>
        <begin position="1156"/>
        <end position="1178"/>
    </location>
</feature>
<dbReference type="InterPro" id="IPR027417">
    <property type="entry name" value="P-loop_NTPase"/>
</dbReference>
<dbReference type="EMBL" id="RBVV01000086">
    <property type="protein sequence ID" value="RNJ55084.1"/>
    <property type="molecule type" value="Genomic_DNA"/>
</dbReference>
<evidence type="ECO:0000256" key="6">
    <source>
        <dbReference type="ARBA" id="ARBA00022840"/>
    </source>
</evidence>
<dbReference type="PANTHER" id="PTHR19241">
    <property type="entry name" value="ATP-BINDING CASSETTE TRANSPORTER"/>
    <property type="match status" value="1"/>
</dbReference>
<dbReference type="Proteomes" id="UP000267145">
    <property type="component" value="Unassembled WGS sequence"/>
</dbReference>
<dbReference type="GO" id="GO:0003677">
    <property type="term" value="F:DNA binding"/>
    <property type="evidence" value="ECO:0007669"/>
    <property type="project" value="InterPro"/>
</dbReference>
<dbReference type="SMART" id="SM00382">
    <property type="entry name" value="AAA"/>
    <property type="match status" value="2"/>
</dbReference>
<feature type="transmembrane region" description="Helical" evidence="11">
    <location>
        <begin position="1746"/>
        <end position="1767"/>
    </location>
</feature>
<dbReference type="CDD" id="cd03233">
    <property type="entry name" value="ABCG_PDR_domain1"/>
    <property type="match status" value="1"/>
</dbReference>
<feature type="transmembrane region" description="Helical" evidence="11">
    <location>
        <begin position="1047"/>
        <end position="1067"/>
    </location>
</feature>
<feature type="region of interest" description="Disordered" evidence="10">
    <location>
        <begin position="49"/>
        <end position="72"/>
    </location>
</feature>
<dbReference type="Pfam" id="PF04082">
    <property type="entry name" value="Fungal_trans"/>
    <property type="match status" value="1"/>
</dbReference>
<feature type="transmembrane region" description="Helical" evidence="11">
    <location>
        <begin position="1787"/>
        <end position="1813"/>
    </location>
</feature>
<dbReference type="GO" id="GO:0140359">
    <property type="term" value="F:ABC-type transporter activity"/>
    <property type="evidence" value="ECO:0007669"/>
    <property type="project" value="InterPro"/>
</dbReference>
<reference evidence="13 14" key="1">
    <citation type="submission" date="2018-10" db="EMBL/GenBank/DDBJ databases">
        <title>Genome sequence of Verticillium nonalfalfae VnAa140.</title>
        <authorList>
            <person name="Stajich J.E."/>
            <person name="Kasson M.T."/>
        </authorList>
    </citation>
    <scope>NUCLEOTIDE SEQUENCE [LARGE SCALE GENOMIC DNA]</scope>
    <source>
        <strain evidence="13 14">VnAa140</strain>
    </source>
</reference>
<keyword evidence="8 11" id="KW-0472">Membrane</keyword>
<comment type="caution">
    <text evidence="13">The sequence shown here is derived from an EMBL/GenBank/DDBJ whole genome shotgun (WGS) entry which is preliminary data.</text>
</comment>
<dbReference type="SMART" id="SM00906">
    <property type="entry name" value="Fungal_trans"/>
    <property type="match status" value="1"/>
</dbReference>
<feature type="transmembrane region" description="Helical" evidence="11">
    <location>
        <begin position="1862"/>
        <end position="1886"/>
    </location>
</feature>
<dbReference type="GeneID" id="39612718"/>
<keyword evidence="4 11" id="KW-0812">Transmembrane</keyword>
<organism evidence="13 14">
    <name type="scientific">Verticillium nonalfalfae</name>
    <dbReference type="NCBI Taxonomy" id="1051616"/>
    <lineage>
        <taxon>Eukaryota</taxon>
        <taxon>Fungi</taxon>
        <taxon>Dikarya</taxon>
        <taxon>Ascomycota</taxon>
        <taxon>Pezizomycotina</taxon>
        <taxon>Sordariomycetes</taxon>
        <taxon>Hypocreomycetidae</taxon>
        <taxon>Glomerellales</taxon>
        <taxon>Plectosphaerellaceae</taxon>
        <taxon>Verticillium</taxon>
    </lineage>
</organism>
<keyword evidence="7 11" id="KW-1133">Transmembrane helix</keyword>
<dbReference type="FunFam" id="3.40.50.300:FF:000054">
    <property type="entry name" value="ABC multidrug transporter atrF"/>
    <property type="match status" value="1"/>
</dbReference>
<keyword evidence="9" id="KW-0539">Nucleus</keyword>
<dbReference type="Gene3D" id="3.40.50.300">
    <property type="entry name" value="P-loop containing nucleotide triphosphate hydrolases"/>
    <property type="match status" value="2"/>
</dbReference>
<dbReference type="GO" id="GO:0008270">
    <property type="term" value="F:zinc ion binding"/>
    <property type="evidence" value="ECO:0007669"/>
    <property type="project" value="InterPro"/>
</dbReference>
<keyword evidence="5" id="KW-0547">Nucleotide-binding</keyword>
<feature type="transmembrane region" description="Helical" evidence="11">
    <location>
        <begin position="1184"/>
        <end position="1206"/>
    </location>
</feature>
<dbReference type="PROSITE" id="PS00211">
    <property type="entry name" value="ABC_TRANSPORTER_1"/>
    <property type="match status" value="1"/>
</dbReference>
<feature type="domain" description="ABC transporter" evidence="12">
    <location>
        <begin position="1376"/>
        <end position="1618"/>
    </location>
</feature>
<dbReference type="InterPro" id="IPR013525">
    <property type="entry name" value="ABC2_TM"/>
</dbReference>
<evidence type="ECO:0000256" key="1">
    <source>
        <dbReference type="ARBA" id="ARBA00004141"/>
    </source>
</evidence>
<keyword evidence="6" id="KW-0067">ATP-binding</keyword>
<evidence type="ECO:0000256" key="7">
    <source>
        <dbReference type="ARBA" id="ARBA00022989"/>
    </source>
</evidence>
<evidence type="ECO:0000313" key="14">
    <source>
        <dbReference type="Proteomes" id="UP000267145"/>
    </source>
</evidence>
<comment type="similarity">
    <text evidence="2">Belongs to the ABC transporter superfamily. ABCG family. PDR (TC 3.A.1.205) subfamily.</text>
</comment>
<feature type="compositionally biased region" description="Polar residues" evidence="10">
    <location>
        <begin position="1345"/>
        <end position="1361"/>
    </location>
</feature>
<feature type="transmembrane region" description="Helical" evidence="11">
    <location>
        <begin position="1898"/>
        <end position="1917"/>
    </location>
</feature>
<dbReference type="CDD" id="cd03232">
    <property type="entry name" value="ABCG_PDR_domain2"/>
    <property type="match status" value="1"/>
</dbReference>
<feature type="transmembrane region" description="Helical" evidence="11">
    <location>
        <begin position="1834"/>
        <end position="1856"/>
    </location>
</feature>
<evidence type="ECO:0000256" key="11">
    <source>
        <dbReference type="SAM" id="Phobius"/>
    </source>
</evidence>
<feature type="transmembrane region" description="Helical" evidence="11">
    <location>
        <begin position="1713"/>
        <end position="1734"/>
    </location>
</feature>
<dbReference type="PROSITE" id="PS50893">
    <property type="entry name" value="ABC_TRANSPORTER_2"/>
    <property type="match status" value="2"/>
</dbReference>
<dbReference type="RefSeq" id="XP_028493242.1">
    <property type="nucleotide sequence ID" value="XM_028643107.1"/>
</dbReference>
<dbReference type="GO" id="GO:0005524">
    <property type="term" value="F:ATP binding"/>
    <property type="evidence" value="ECO:0007669"/>
    <property type="project" value="UniProtKB-KW"/>
</dbReference>
<dbReference type="Pfam" id="PF01061">
    <property type="entry name" value="ABC2_membrane"/>
    <property type="match status" value="2"/>
</dbReference>
<feature type="transmembrane region" description="Helical" evidence="11">
    <location>
        <begin position="1296"/>
        <end position="1318"/>
    </location>
</feature>
<comment type="subcellular location">
    <subcellularLocation>
        <location evidence="1">Membrane</location>
        <topology evidence="1">Multi-pass membrane protein</topology>
    </subcellularLocation>
</comment>
<dbReference type="InterPro" id="IPR010929">
    <property type="entry name" value="PDR_CDR_ABC"/>
</dbReference>
<gene>
    <name evidence="13" type="ORF">D7B24_009029</name>
</gene>
<feature type="region of interest" description="Disordered" evidence="10">
    <location>
        <begin position="1339"/>
        <end position="1365"/>
    </location>
</feature>
<name>A0A3M9Y447_9PEZI</name>
<dbReference type="InterPro" id="IPR003439">
    <property type="entry name" value="ABC_transporter-like_ATP-bd"/>
</dbReference>
<keyword evidence="3" id="KW-0813">Transport</keyword>
<dbReference type="InterPro" id="IPR007219">
    <property type="entry name" value="XnlR_reg_dom"/>
</dbReference>
<evidence type="ECO:0000256" key="8">
    <source>
        <dbReference type="ARBA" id="ARBA00023136"/>
    </source>
</evidence>
<sequence>MLILTNLSAPRAVIGRNRCGATDGILDVASPYSQPSTIAVSAPKATMIRSPDALSNGGKRNQPSESELEGESSLFTQAGHATKFLQDAVQSEHAMHAASPEALQALDTLREASETRGMVVPGDSVGNMYPHATPSLRGSGVGDNGPRPMPPIEMAVACLRKLKTNPRVKFFWALEFQSTGEFIEHLLTVYSTDQATVADHIIVNAGLYWLLVECSNIVDSQALTTEYTRQSKASYMLERCKPSVAWGFIVAASHKSQLLGFHRLATPGRARAAPKKRSTRIFWVIYITEKMLSLRLGRPSTIRDIDISVQLTADVLDSDGAVLPIPARWVHIAQLHGKVYEEIYSLSALGQAEGVRIIRAKSLADELFRVYHAPSPSETCLEVARRQALGESLHELFTRAFHVSYLSLLTLIYRGIPTDGAAGNVAFCDECIVTARQAMEEHGRCIRLLREQTDNVHAFYISWILLMSPFVPFTVLFCHVIQTSDPTDLEHLKSVVEVLQSMPASYVETYSKQHRLFKHFYDVACRYVEVKASARETHPDGSFERLVRESDLKLPIQPSGIDAAETGGTGVEDIYPQPNEVADDGLSQEECMEEEITQLARRFTSHSQHQPSLFPLPTNGPLNPESPDFNPRKWAKAFFALRRGCGDGVPPRTTGIAFRDLSVYGFGTATDYQKTVGNLALEGVTVFKKLLLQQKQQRIDILHNLEGVVHNGEMLAVLGPPGSGCSTLLRTIAGDTHGFHVSDDTTINYQGIRAEQMKTAFRGEAIYTAEVDAHFPHMTVGDTLYFAALARCPKTIPDGVSRSEYAEHLREVTMAMFGISHTKNTRVGDDFIRGVSGGERKRVTISEAALSHSPLQCWDNSTRGLDSANALEFCKTLRTQADILGSTACVAIYQASQDAYEVFDKVIVLYEGRQIFFGRTEEAKAYFEGLGFICPERQTTADFLTSMTSHQERVLRPGCNTPRSPDEFADAWRQSEHRLRLVNEIDNYLDQHPFNGKHYNSFLASRRSDQATSQRESSPFTLSYWQQVKLTLWRSWVLLKSDPSMTLTMLVTNIFMALVMSSIFYNMPNDSSSISRRGTLMFFIVLTNAFGGMLEIMTLYAKRPIVEKHNRYALYHPSAEALAAMIVDLPYKTVNSILTNLAIYFMCNLRREVGPFFFFFLVIYIVTLTMSMMFRLMGSLTKTIAQALAPASVILLVICLYTGFAIRIQYMQVWLGWLRWINPVQYGFESLLVNEFVGRAFRCVAFVPAGPDYGSVEPSQRVCTVAGSTPGSDSIEGAAYINASYGYQSANRWRNVGIMIVFGIAFMVGHLVAAEYVASERSKGEVLVFRRKAISSRGRKAQDVESGSSNRPSDKNPNAGYSSGDAANMERATSIFHWKDICYDIKIKDEPRRILDNVDGWVKPGTLTALMGVSGAGKTTLLDVLASRVTMGVISGSMLVDGNPRDASFQRQTGYVQQQDLHLHTSTVREALSFSAMLRQSSKYSRQEKLDYVDTVIGLLDMQQYADAVIGVPGEGLNVEQRKRLTIGVELAARPQLLLFLDEPTSGLDSQTSWSVCNLMEKLTNSGQAILCTIHQPSAILFQRFDRLLLLARGGRTVYFGPIGKNSQTLNDYFVRNGGPACTPEANPAEHMLHVIGAAPGTHSEIDWPDVWRRSPEYRGVQDELERLEAGRRPIEENQDLSKFSEFAVPLSLQYREVCWRVFQQYWRSPSYLMSKAFLSCGAALFIGLSFLNIKNTQDGLQNQIFGVFIFLTVFSQLVDQILPIFVSQRTMYEARERPSKTYSWVAFLGANMLVEAFWNSLLSVLSYILWYFPMGLYQNARQTGAEHSRGVTVFLFVWVFFLFSSTFAHLIIAGLDSFEVAGGVVGLITVLMFSFCGILAGPKVLPGFWIFMYRVNPFTYFVEGFLGTALANAAAICSDNEYVSFNVPKGSTCGEYMQSYLEIAGGFVEDPDSTGRCRFCAIADTNTFLSGINVDFANRWRNFGFMWVFIVFNVVVATALYWLARVPKKSKVKSE</sequence>
<protein>
    <recommendedName>
        <fullName evidence="12">ABC transporter domain-containing protein</fullName>
    </recommendedName>
</protein>
<dbReference type="InterPro" id="IPR034003">
    <property type="entry name" value="ABCG_PDR_2"/>
</dbReference>
<dbReference type="InterPro" id="IPR003593">
    <property type="entry name" value="AAA+_ATPase"/>
</dbReference>
<feature type="transmembrane region" description="Helical" evidence="11">
    <location>
        <begin position="1985"/>
        <end position="2005"/>
    </location>
</feature>
<dbReference type="GO" id="GO:0016887">
    <property type="term" value="F:ATP hydrolysis activity"/>
    <property type="evidence" value="ECO:0007669"/>
    <property type="project" value="InterPro"/>
</dbReference>
<evidence type="ECO:0000259" key="12">
    <source>
        <dbReference type="PROSITE" id="PS50893"/>
    </source>
</evidence>
<dbReference type="GO" id="GO:0006351">
    <property type="term" value="P:DNA-templated transcription"/>
    <property type="evidence" value="ECO:0007669"/>
    <property type="project" value="InterPro"/>
</dbReference>
<accession>A0A3M9Y447</accession>
<keyword evidence="14" id="KW-1185">Reference proteome</keyword>
<dbReference type="InterPro" id="IPR034001">
    <property type="entry name" value="ABCG_PDR_1"/>
</dbReference>
<dbReference type="CDD" id="cd12148">
    <property type="entry name" value="fungal_TF_MHR"/>
    <property type="match status" value="1"/>
</dbReference>
<dbReference type="Pfam" id="PF06422">
    <property type="entry name" value="PDR_CDR"/>
    <property type="match status" value="1"/>
</dbReference>
<evidence type="ECO:0000256" key="3">
    <source>
        <dbReference type="ARBA" id="ARBA00022448"/>
    </source>
</evidence>
<dbReference type="Pfam" id="PF14510">
    <property type="entry name" value="ABC_trans_N"/>
    <property type="match status" value="1"/>
</dbReference>
<evidence type="ECO:0000313" key="13">
    <source>
        <dbReference type="EMBL" id="RNJ55084.1"/>
    </source>
</evidence>
<dbReference type="Pfam" id="PF00005">
    <property type="entry name" value="ABC_tran"/>
    <property type="match status" value="2"/>
</dbReference>
<dbReference type="InterPro" id="IPR017871">
    <property type="entry name" value="ABC_transporter-like_CS"/>
</dbReference>
<dbReference type="Pfam" id="PF19055">
    <property type="entry name" value="ABC2_membrane_7"/>
    <property type="match status" value="1"/>
</dbReference>
<feature type="domain" description="ABC transporter" evidence="12">
    <location>
        <begin position="681"/>
        <end position="936"/>
    </location>
</feature>
<evidence type="ECO:0000256" key="2">
    <source>
        <dbReference type="ARBA" id="ARBA00006012"/>
    </source>
</evidence>
<evidence type="ECO:0000256" key="4">
    <source>
        <dbReference type="ARBA" id="ARBA00022692"/>
    </source>
</evidence>
<evidence type="ECO:0000256" key="9">
    <source>
        <dbReference type="ARBA" id="ARBA00023242"/>
    </source>
</evidence>
<dbReference type="STRING" id="1051616.A0A3M9Y447"/>
<dbReference type="SUPFAM" id="SSF52540">
    <property type="entry name" value="P-loop containing nucleoside triphosphate hydrolases"/>
    <property type="match status" value="2"/>
</dbReference>